<gene>
    <name evidence="1" type="ORF">BRYFOR_05133</name>
</gene>
<protein>
    <submittedName>
        <fullName evidence="1">Uncharacterized protein</fullName>
    </submittedName>
</protein>
<accession>C6L943</accession>
<keyword evidence="2" id="KW-1185">Reference proteome</keyword>
<dbReference type="AlphaFoldDB" id="C6L943"/>
<name>C6L943_9FIRM</name>
<dbReference type="Proteomes" id="UP000005561">
    <property type="component" value="Unassembled WGS sequence"/>
</dbReference>
<dbReference type="EMBL" id="ACCL02000001">
    <property type="protein sequence ID" value="EET62782.1"/>
    <property type="molecule type" value="Genomic_DNA"/>
</dbReference>
<sequence>MVAEYIIIQIRIAGGHGEGYTGTCAHIEDGFCEGIQQYGIAVGAHKIRHSFIRAFRICGESVLLPDFHPLSALVKAGKLFAEAIEGFIDMHIKRVICASHLTGGGIAGKTKRHRLIFLVNIQVLDIFSGKHSAIQHYRKLPRAFAEGKRKARGAYVHKQFILGYGKIPELWKFKYGIQSQILAAERKHLKPENIFSGKGYPYGCLVAEICIGKKSDTVIVDAVLTHDADKILVFYTGRNMIAFSAIIINIYNFCHRV</sequence>
<proteinExistence type="predicted"/>
<evidence type="ECO:0000313" key="1">
    <source>
        <dbReference type="EMBL" id="EET62782.1"/>
    </source>
</evidence>
<reference evidence="1" key="1">
    <citation type="submission" date="2009-07" db="EMBL/GenBank/DDBJ databases">
        <authorList>
            <person name="Weinstock G."/>
            <person name="Sodergren E."/>
            <person name="Clifton S."/>
            <person name="Fulton L."/>
            <person name="Fulton B."/>
            <person name="Courtney L."/>
            <person name="Fronick C."/>
            <person name="Harrison M."/>
            <person name="Strong C."/>
            <person name="Farmer C."/>
            <person name="Delahaunty K."/>
            <person name="Markovic C."/>
            <person name="Hall O."/>
            <person name="Minx P."/>
            <person name="Tomlinson C."/>
            <person name="Mitreva M."/>
            <person name="Nelson J."/>
            <person name="Hou S."/>
            <person name="Wollam A."/>
            <person name="Pepin K.H."/>
            <person name="Johnson M."/>
            <person name="Bhonagiri V."/>
            <person name="Nash W.E."/>
            <person name="Warren W."/>
            <person name="Chinwalla A."/>
            <person name="Mardis E.R."/>
            <person name="Wilson R.K."/>
        </authorList>
    </citation>
    <scope>NUCLEOTIDE SEQUENCE [LARGE SCALE GENOMIC DNA]</scope>
    <source>
        <strain evidence="1">DSM 14469</strain>
    </source>
</reference>
<evidence type="ECO:0000313" key="2">
    <source>
        <dbReference type="Proteomes" id="UP000005561"/>
    </source>
</evidence>
<organism evidence="1 2">
    <name type="scientific">Marvinbryantia formatexigens DSM 14469</name>
    <dbReference type="NCBI Taxonomy" id="478749"/>
    <lineage>
        <taxon>Bacteria</taxon>
        <taxon>Bacillati</taxon>
        <taxon>Bacillota</taxon>
        <taxon>Clostridia</taxon>
        <taxon>Lachnospirales</taxon>
        <taxon>Lachnospiraceae</taxon>
        <taxon>Marvinbryantia</taxon>
    </lineage>
</organism>
<comment type="caution">
    <text evidence="1">The sequence shown here is derived from an EMBL/GenBank/DDBJ whole genome shotgun (WGS) entry which is preliminary data.</text>
</comment>